<feature type="transmembrane region" description="Helical" evidence="8">
    <location>
        <begin position="285"/>
        <end position="304"/>
    </location>
</feature>
<keyword evidence="4 8" id="KW-0812">Transmembrane</keyword>
<evidence type="ECO:0000313" key="9">
    <source>
        <dbReference type="EMBL" id="KPV50876.1"/>
    </source>
</evidence>
<keyword evidence="2" id="KW-1003">Cell membrane</keyword>
<dbReference type="EMBL" id="LJCR01001174">
    <property type="protein sequence ID" value="KPV50876.1"/>
    <property type="molecule type" value="Genomic_DNA"/>
</dbReference>
<sequence length="341" mass="36240">MTQIILIFLTALIFSIVGTPIARRIALYVGVVDAPAARKMHAAPVPLLGGAAIYASFMVGLILLGDRAYIRELIGILLGATLVSLFGLADDHWGLHAYLKLGGQLLAGVVLLLGGTQVYLFPSHPWLNWAITLLWVVGMTNALNLLDNMDGLSGGVTTVAAAFFMLLAALGNPPQVLVGAMAAALVGACVGFLRYNLNPATIFMGDTGSLFLGFVLAALGIKLRFPNNVPWITWLVPVCVLALPIFDTTLVFVSRILRGKNPLTTPGKDHLSHRLVALGLTRREAVLTCYLIGGACGMVAIYIAQSQFPHGYVAAALLALAGIVGIIWLERRCPAGVPRER</sequence>
<gene>
    <name evidence="9" type="ORF">SE17_24400</name>
</gene>
<keyword evidence="6 8" id="KW-0472">Membrane</keyword>
<protein>
    <submittedName>
        <fullName evidence="9">Glycosyl transferase</fullName>
    </submittedName>
</protein>
<evidence type="ECO:0000313" key="10">
    <source>
        <dbReference type="Proteomes" id="UP000050509"/>
    </source>
</evidence>
<feature type="transmembrane region" description="Helical" evidence="8">
    <location>
        <begin position="69"/>
        <end position="89"/>
    </location>
</feature>
<dbReference type="GO" id="GO:0016780">
    <property type="term" value="F:phosphotransferase activity, for other substituted phosphate groups"/>
    <property type="evidence" value="ECO:0007669"/>
    <property type="project" value="InterPro"/>
</dbReference>
<feature type="binding site" evidence="7">
    <location>
        <position position="144"/>
    </location>
    <ligand>
        <name>Mg(2+)</name>
        <dbReference type="ChEBI" id="CHEBI:18420"/>
    </ligand>
</feature>
<evidence type="ECO:0000256" key="7">
    <source>
        <dbReference type="PIRSR" id="PIRSR600715-1"/>
    </source>
</evidence>
<organism evidence="9 10">
    <name type="scientific">Kouleothrix aurantiaca</name>
    <dbReference type="NCBI Taxonomy" id="186479"/>
    <lineage>
        <taxon>Bacteria</taxon>
        <taxon>Bacillati</taxon>
        <taxon>Chloroflexota</taxon>
        <taxon>Chloroflexia</taxon>
        <taxon>Chloroflexales</taxon>
        <taxon>Roseiflexineae</taxon>
        <taxon>Roseiflexaceae</taxon>
        <taxon>Kouleothrix</taxon>
    </lineage>
</organism>
<feature type="transmembrane region" description="Helical" evidence="8">
    <location>
        <begin position="6"/>
        <end position="31"/>
    </location>
</feature>
<feature type="transmembrane region" description="Helical" evidence="8">
    <location>
        <begin position="231"/>
        <end position="253"/>
    </location>
</feature>
<dbReference type="InterPro" id="IPR000715">
    <property type="entry name" value="Glycosyl_transferase_4"/>
</dbReference>
<dbReference type="Pfam" id="PF00953">
    <property type="entry name" value="Glycos_transf_4"/>
    <property type="match status" value="1"/>
</dbReference>
<feature type="transmembrane region" description="Helical" evidence="8">
    <location>
        <begin position="126"/>
        <end position="145"/>
    </location>
</feature>
<dbReference type="PANTHER" id="PTHR22926:SF3">
    <property type="entry name" value="UNDECAPRENYL-PHOSPHATE ALPHA-N-ACETYLGLUCOSAMINYL 1-PHOSPHATE TRANSFERASE"/>
    <property type="match status" value="1"/>
</dbReference>
<evidence type="ECO:0000256" key="1">
    <source>
        <dbReference type="ARBA" id="ARBA00004651"/>
    </source>
</evidence>
<keyword evidence="5 8" id="KW-1133">Transmembrane helix</keyword>
<comment type="cofactor">
    <cofactor evidence="7">
        <name>Mg(2+)</name>
        <dbReference type="ChEBI" id="CHEBI:18420"/>
    </cofactor>
</comment>
<keyword evidence="3 9" id="KW-0808">Transferase</keyword>
<name>A0A0P9DDM6_9CHLR</name>
<dbReference type="CDD" id="cd06853">
    <property type="entry name" value="GT_WecA_like"/>
    <property type="match status" value="1"/>
</dbReference>
<evidence type="ECO:0000256" key="2">
    <source>
        <dbReference type="ARBA" id="ARBA00022475"/>
    </source>
</evidence>
<accession>A0A0P9DDM6</accession>
<keyword evidence="7" id="KW-0479">Metal-binding</keyword>
<dbReference type="GO" id="GO:0071555">
    <property type="term" value="P:cell wall organization"/>
    <property type="evidence" value="ECO:0007669"/>
    <property type="project" value="TreeGrafter"/>
</dbReference>
<reference evidence="9 10" key="1">
    <citation type="submission" date="2015-09" db="EMBL/GenBank/DDBJ databases">
        <title>Draft genome sequence of Kouleothrix aurantiaca JCM 19913.</title>
        <authorList>
            <person name="Hemp J."/>
        </authorList>
    </citation>
    <scope>NUCLEOTIDE SEQUENCE [LARGE SCALE GENOMIC DNA]</scope>
    <source>
        <strain evidence="9 10">COM-B</strain>
    </source>
</reference>
<dbReference type="AlphaFoldDB" id="A0A0P9DDM6"/>
<dbReference type="PATRIC" id="fig|186479.3.peg.774"/>
<evidence type="ECO:0000256" key="4">
    <source>
        <dbReference type="ARBA" id="ARBA00022692"/>
    </source>
</evidence>
<dbReference type="GO" id="GO:0009103">
    <property type="term" value="P:lipopolysaccharide biosynthetic process"/>
    <property type="evidence" value="ECO:0007669"/>
    <property type="project" value="TreeGrafter"/>
</dbReference>
<evidence type="ECO:0000256" key="3">
    <source>
        <dbReference type="ARBA" id="ARBA00022679"/>
    </source>
</evidence>
<feature type="transmembrane region" description="Helical" evidence="8">
    <location>
        <begin position="43"/>
        <end position="63"/>
    </location>
</feature>
<evidence type="ECO:0000256" key="8">
    <source>
        <dbReference type="SAM" id="Phobius"/>
    </source>
</evidence>
<evidence type="ECO:0000256" key="6">
    <source>
        <dbReference type="ARBA" id="ARBA00023136"/>
    </source>
</evidence>
<feature type="transmembrane region" description="Helical" evidence="8">
    <location>
        <begin position="176"/>
        <end position="195"/>
    </location>
</feature>
<dbReference type="GO" id="GO:0005886">
    <property type="term" value="C:plasma membrane"/>
    <property type="evidence" value="ECO:0007669"/>
    <property type="project" value="UniProtKB-SubCell"/>
</dbReference>
<feature type="binding site" evidence="7">
    <location>
        <position position="206"/>
    </location>
    <ligand>
        <name>Mg(2+)</name>
        <dbReference type="ChEBI" id="CHEBI:18420"/>
    </ligand>
</feature>
<proteinExistence type="predicted"/>
<feature type="transmembrane region" description="Helical" evidence="8">
    <location>
        <begin position="152"/>
        <end position="170"/>
    </location>
</feature>
<evidence type="ECO:0000256" key="5">
    <source>
        <dbReference type="ARBA" id="ARBA00022989"/>
    </source>
</evidence>
<feature type="transmembrane region" description="Helical" evidence="8">
    <location>
        <begin position="207"/>
        <end position="225"/>
    </location>
</feature>
<keyword evidence="10" id="KW-1185">Reference proteome</keyword>
<dbReference type="Proteomes" id="UP000050509">
    <property type="component" value="Unassembled WGS sequence"/>
</dbReference>
<dbReference type="GO" id="GO:0046872">
    <property type="term" value="F:metal ion binding"/>
    <property type="evidence" value="ECO:0007669"/>
    <property type="project" value="UniProtKB-KW"/>
</dbReference>
<dbReference type="GO" id="GO:0044038">
    <property type="term" value="P:cell wall macromolecule biosynthetic process"/>
    <property type="evidence" value="ECO:0007669"/>
    <property type="project" value="TreeGrafter"/>
</dbReference>
<keyword evidence="7" id="KW-0460">Magnesium</keyword>
<comment type="caution">
    <text evidence="9">The sequence shown here is derived from an EMBL/GenBank/DDBJ whole genome shotgun (WGS) entry which is preliminary data.</text>
</comment>
<dbReference type="PANTHER" id="PTHR22926">
    <property type="entry name" value="PHOSPHO-N-ACETYLMURAMOYL-PENTAPEPTIDE-TRANSFERASE"/>
    <property type="match status" value="1"/>
</dbReference>
<comment type="subcellular location">
    <subcellularLocation>
        <location evidence="1">Cell membrane</location>
        <topology evidence="1">Multi-pass membrane protein</topology>
    </subcellularLocation>
</comment>
<feature type="transmembrane region" description="Helical" evidence="8">
    <location>
        <begin position="310"/>
        <end position="329"/>
    </location>
</feature>